<dbReference type="Proteomes" id="UP000183371">
    <property type="component" value="Unassembled WGS sequence"/>
</dbReference>
<dbReference type="Gene3D" id="3.50.50.60">
    <property type="entry name" value="FAD/NAD(P)-binding domain"/>
    <property type="match status" value="1"/>
</dbReference>
<evidence type="ECO:0000313" key="8">
    <source>
        <dbReference type="EMBL" id="SFT79404.1"/>
    </source>
</evidence>
<dbReference type="Pfam" id="PF01266">
    <property type="entry name" value="DAO"/>
    <property type="match status" value="1"/>
</dbReference>
<dbReference type="InterPro" id="IPR036188">
    <property type="entry name" value="FAD/NAD-bd_sf"/>
</dbReference>
<dbReference type="InterPro" id="IPR031656">
    <property type="entry name" value="DAO_C"/>
</dbReference>
<evidence type="ECO:0000256" key="3">
    <source>
        <dbReference type="ARBA" id="ARBA00022630"/>
    </source>
</evidence>
<reference evidence="9" key="1">
    <citation type="submission" date="2016-10" db="EMBL/GenBank/DDBJ databases">
        <authorList>
            <person name="Varghese N."/>
            <person name="Submissions S."/>
        </authorList>
    </citation>
    <scope>NUCLEOTIDE SEQUENCE [LARGE SCALE GENOMIC DNA]</scope>
    <source>
        <strain evidence="9">DSM 17465</strain>
    </source>
</reference>
<proteinExistence type="inferred from homology"/>
<dbReference type="RefSeq" id="WP_054784518.1">
    <property type="nucleotide sequence ID" value="NZ_FPBD01000003.1"/>
</dbReference>
<dbReference type="PANTHER" id="PTHR11985:SF15">
    <property type="entry name" value="GLYCEROL-3-PHOSPHATE DEHYDROGENASE, MITOCHONDRIAL"/>
    <property type="match status" value="1"/>
</dbReference>
<keyword evidence="4" id="KW-0274">FAD</keyword>
<evidence type="ECO:0000256" key="4">
    <source>
        <dbReference type="ARBA" id="ARBA00022827"/>
    </source>
</evidence>
<dbReference type="EMBL" id="FPBD01000003">
    <property type="protein sequence ID" value="SFT79404.1"/>
    <property type="molecule type" value="Genomic_DNA"/>
</dbReference>
<evidence type="ECO:0000256" key="1">
    <source>
        <dbReference type="ARBA" id="ARBA00001974"/>
    </source>
</evidence>
<evidence type="ECO:0000256" key="2">
    <source>
        <dbReference type="ARBA" id="ARBA00007330"/>
    </source>
</evidence>
<protein>
    <submittedName>
        <fullName evidence="8">Glycerol-3-phosphate dehydrogenase</fullName>
    </submittedName>
</protein>
<dbReference type="InterPro" id="IPR000447">
    <property type="entry name" value="G3P_DH_FAD-dep"/>
</dbReference>
<accession>A0A1I7AWX8</accession>
<comment type="similarity">
    <text evidence="2">Belongs to the FAD-dependent glycerol-3-phosphate dehydrogenase family.</text>
</comment>
<comment type="cofactor">
    <cofactor evidence="1">
        <name>FAD</name>
        <dbReference type="ChEBI" id="CHEBI:57692"/>
    </cofactor>
</comment>
<sequence>MAHNLRHMERDDIWGRLKQNTTPDVLVIGAGINGISVFRELGLAGANVILVDAADYCSGASAALSRMVHGGLRYLENGEFRLVQESLMERNALLANAPHYVKPLPTSIPISSYLDGIIGSTLRFFRLSQSQPRRGALMIKAGLTFYDLFTRKNKVMPSHQFFGKAATRQKFPQYRPETLCSATYYDASVTQPERLGFEIIEQTLAKNPATLALNYIRATGRGDGEVILNDELSGQQVIVKPKTIINATGAWIDFTNDALTDKASSLWKRLIGGTKGSHLMIDNEELRKAIGDHMVYFENEEGRVCILFTYQGLVLVGSTDIRVENPTGMICTQEEQDYILKSLEGIFPNIKIAPEQICFTFAGVRPLPHSNSAINGQISRDHSCVDLGPLAGGSAPVRCMVGGKWTTFRAFGEQVADAVLKDLGMKRTHSTLEARIGGGAAYPQTEAQRQRWYQAVMSETGASQQRLETLLERYGTKARDVALACANQPDQPLADAETYTHAEIAHLINAEHVANMLDLILRRTTLAISGTLTTNTLEDISRIFASQRGWDENLRQDHTTETRNYLSAYHGMKQLIEDHIEMETSNVS</sequence>
<dbReference type="SUPFAM" id="SSF51905">
    <property type="entry name" value="FAD/NAD(P)-binding domain"/>
    <property type="match status" value="1"/>
</dbReference>
<feature type="domain" description="Alpha-glycerophosphate oxidase C-terminal" evidence="7">
    <location>
        <begin position="431"/>
        <end position="553"/>
    </location>
</feature>
<dbReference type="AlphaFoldDB" id="A0A1I7AWX8"/>
<gene>
    <name evidence="8" type="ORF">SAMN05444141_103437</name>
</gene>
<feature type="domain" description="FAD dependent oxidoreductase" evidence="6">
    <location>
        <begin position="24"/>
        <end position="377"/>
    </location>
</feature>
<dbReference type="Pfam" id="PF16901">
    <property type="entry name" value="DAO_C"/>
    <property type="match status" value="1"/>
</dbReference>
<dbReference type="InterPro" id="IPR006076">
    <property type="entry name" value="FAD-dep_OxRdtase"/>
</dbReference>
<organism evidence="8 9">
    <name type="scientific">Pseudovibrio denitrificans</name>
    <dbReference type="NCBI Taxonomy" id="258256"/>
    <lineage>
        <taxon>Bacteria</taxon>
        <taxon>Pseudomonadati</taxon>
        <taxon>Pseudomonadota</taxon>
        <taxon>Alphaproteobacteria</taxon>
        <taxon>Hyphomicrobiales</taxon>
        <taxon>Stappiaceae</taxon>
        <taxon>Pseudovibrio</taxon>
    </lineage>
</organism>
<dbReference type="GO" id="GO:0004368">
    <property type="term" value="F:glycerol-3-phosphate dehydrogenase (quinone) activity"/>
    <property type="evidence" value="ECO:0007669"/>
    <property type="project" value="InterPro"/>
</dbReference>
<dbReference type="InterPro" id="IPR038299">
    <property type="entry name" value="DAO_C_sf"/>
</dbReference>
<dbReference type="Gene3D" id="3.30.9.10">
    <property type="entry name" value="D-Amino Acid Oxidase, subunit A, domain 2"/>
    <property type="match status" value="1"/>
</dbReference>
<name>A0A1I7AWX8_9HYPH</name>
<dbReference type="PANTHER" id="PTHR11985">
    <property type="entry name" value="GLYCEROL-3-PHOSPHATE DEHYDROGENASE"/>
    <property type="match status" value="1"/>
</dbReference>
<keyword evidence="3" id="KW-0285">Flavoprotein</keyword>
<keyword evidence="9" id="KW-1185">Reference proteome</keyword>
<dbReference type="Gene3D" id="1.10.8.870">
    <property type="entry name" value="Alpha-glycerophosphate oxidase, cap domain"/>
    <property type="match status" value="1"/>
</dbReference>
<dbReference type="GO" id="GO:0006072">
    <property type="term" value="P:glycerol-3-phosphate metabolic process"/>
    <property type="evidence" value="ECO:0007669"/>
    <property type="project" value="InterPro"/>
</dbReference>
<keyword evidence="5" id="KW-0560">Oxidoreductase</keyword>
<evidence type="ECO:0000259" key="7">
    <source>
        <dbReference type="Pfam" id="PF16901"/>
    </source>
</evidence>
<evidence type="ECO:0000256" key="5">
    <source>
        <dbReference type="ARBA" id="ARBA00023002"/>
    </source>
</evidence>
<dbReference type="PRINTS" id="PR01001">
    <property type="entry name" value="FADG3PDH"/>
</dbReference>
<evidence type="ECO:0000313" key="9">
    <source>
        <dbReference type="Proteomes" id="UP000183371"/>
    </source>
</evidence>
<evidence type="ECO:0000259" key="6">
    <source>
        <dbReference type="Pfam" id="PF01266"/>
    </source>
</evidence>